<dbReference type="Proteomes" id="UP000215335">
    <property type="component" value="Unassembled WGS sequence"/>
</dbReference>
<keyword evidence="2" id="KW-1185">Reference proteome</keyword>
<evidence type="ECO:0000313" key="1">
    <source>
        <dbReference type="EMBL" id="OXU17699.1"/>
    </source>
</evidence>
<comment type="caution">
    <text evidence="1">The sequence shown here is derived from an EMBL/GenBank/DDBJ whole genome shotgun (WGS) entry which is preliminary data.</text>
</comment>
<dbReference type="EMBL" id="NNAY01004579">
    <property type="protein sequence ID" value="OXU17699.1"/>
    <property type="molecule type" value="Genomic_DNA"/>
</dbReference>
<sequence>MVQKRTALVTDKHDLTADFSHTVL</sequence>
<reference evidence="1 2" key="1">
    <citation type="journal article" date="2017" name="Curr. Biol.">
        <title>The Evolution of Venom by Co-option of Single-Copy Genes.</title>
        <authorList>
            <person name="Martinson E.O."/>
            <person name="Mrinalini"/>
            <person name="Kelkar Y.D."/>
            <person name="Chang C.H."/>
            <person name="Werren J.H."/>
        </authorList>
    </citation>
    <scope>NUCLEOTIDE SEQUENCE [LARGE SCALE GENOMIC DNA]</scope>
    <source>
        <strain evidence="1 2">Alberta</strain>
        <tissue evidence="1">Whole body</tissue>
    </source>
</reference>
<name>A0A232EH61_9HYME</name>
<dbReference type="AlphaFoldDB" id="A0A232EH61"/>
<accession>A0A232EH61</accession>
<organism evidence="1 2">
    <name type="scientific">Trichomalopsis sarcophagae</name>
    <dbReference type="NCBI Taxonomy" id="543379"/>
    <lineage>
        <taxon>Eukaryota</taxon>
        <taxon>Metazoa</taxon>
        <taxon>Ecdysozoa</taxon>
        <taxon>Arthropoda</taxon>
        <taxon>Hexapoda</taxon>
        <taxon>Insecta</taxon>
        <taxon>Pterygota</taxon>
        <taxon>Neoptera</taxon>
        <taxon>Endopterygota</taxon>
        <taxon>Hymenoptera</taxon>
        <taxon>Apocrita</taxon>
        <taxon>Proctotrupomorpha</taxon>
        <taxon>Chalcidoidea</taxon>
        <taxon>Pteromalidae</taxon>
        <taxon>Pteromalinae</taxon>
        <taxon>Trichomalopsis</taxon>
    </lineage>
</organism>
<evidence type="ECO:0000313" key="2">
    <source>
        <dbReference type="Proteomes" id="UP000215335"/>
    </source>
</evidence>
<proteinExistence type="predicted"/>
<protein>
    <submittedName>
        <fullName evidence="1">Uncharacterized protein</fullName>
    </submittedName>
</protein>
<gene>
    <name evidence="1" type="ORF">TSAR_001156</name>
</gene>